<evidence type="ECO:0000256" key="6">
    <source>
        <dbReference type="ARBA" id="ARBA00023187"/>
    </source>
</evidence>
<feature type="region of interest" description="Disordered" evidence="9">
    <location>
        <begin position="213"/>
        <end position="239"/>
    </location>
</feature>
<feature type="compositionally biased region" description="Basic residues" evidence="9">
    <location>
        <begin position="484"/>
        <end position="499"/>
    </location>
</feature>
<comment type="function">
    <text evidence="8">Involved in pre-mRNA splicing.</text>
</comment>
<feature type="compositionally biased region" description="Basic and acidic residues" evidence="9">
    <location>
        <begin position="467"/>
        <end position="483"/>
    </location>
</feature>
<dbReference type="EMBL" id="CAIIXF020000005">
    <property type="protein sequence ID" value="CAH1784981.1"/>
    <property type="molecule type" value="Genomic_DNA"/>
</dbReference>
<evidence type="ECO:0000256" key="7">
    <source>
        <dbReference type="ARBA" id="ARBA00023242"/>
    </source>
</evidence>
<proteinExistence type="inferred from homology"/>
<feature type="compositionally biased region" description="Basic and acidic residues" evidence="9">
    <location>
        <begin position="525"/>
        <end position="540"/>
    </location>
</feature>
<feature type="compositionally biased region" description="Basic and acidic residues" evidence="9">
    <location>
        <begin position="215"/>
        <end position="234"/>
    </location>
</feature>
<dbReference type="AlphaFoldDB" id="A0A8S4NVJ0"/>
<feature type="domain" description="Pre-mRNA-splicing factor SLU7" evidence="11">
    <location>
        <begin position="168"/>
        <end position="421"/>
    </location>
</feature>
<keyword evidence="6 8" id="KW-0508">mRNA splicing</keyword>
<feature type="region of interest" description="Disordered" evidence="9">
    <location>
        <begin position="36"/>
        <end position="58"/>
    </location>
</feature>
<dbReference type="PANTHER" id="PTHR12942:SF2">
    <property type="entry name" value="PRE-MRNA-SPLICING FACTOR SLU7"/>
    <property type="match status" value="1"/>
</dbReference>
<feature type="compositionally biased region" description="Acidic residues" evidence="9">
    <location>
        <begin position="515"/>
        <end position="524"/>
    </location>
</feature>
<feature type="compositionally biased region" description="Low complexity" evidence="9">
    <location>
        <begin position="505"/>
        <end position="514"/>
    </location>
</feature>
<evidence type="ECO:0000256" key="1">
    <source>
        <dbReference type="ARBA" id="ARBA00004123"/>
    </source>
</evidence>
<feature type="signal peptide" evidence="10">
    <location>
        <begin position="1"/>
        <end position="22"/>
    </location>
</feature>
<evidence type="ECO:0000259" key="11">
    <source>
        <dbReference type="Pfam" id="PF11708"/>
    </source>
</evidence>
<dbReference type="PANTHER" id="PTHR12942">
    <property type="entry name" value="STEP II SPLICING FACTOR SLU7"/>
    <property type="match status" value="1"/>
</dbReference>
<evidence type="ECO:0000256" key="10">
    <source>
        <dbReference type="SAM" id="SignalP"/>
    </source>
</evidence>
<evidence type="ECO:0000313" key="13">
    <source>
        <dbReference type="Proteomes" id="UP000749559"/>
    </source>
</evidence>
<comment type="similarity">
    <text evidence="2 8">Belongs to the SLU7 family.</text>
</comment>
<evidence type="ECO:0000256" key="5">
    <source>
        <dbReference type="ARBA" id="ARBA00022728"/>
    </source>
</evidence>
<keyword evidence="5 8" id="KW-0747">Spliceosome</keyword>
<evidence type="ECO:0000256" key="4">
    <source>
        <dbReference type="ARBA" id="ARBA00022664"/>
    </source>
</evidence>
<feature type="region of interest" description="Disordered" evidence="9">
    <location>
        <begin position="466"/>
        <end position="540"/>
    </location>
</feature>
<feature type="chain" id="PRO_5035883576" description="Pre-mRNA-splicing factor SLU7" evidence="10">
    <location>
        <begin position="23"/>
        <end position="588"/>
    </location>
</feature>
<evidence type="ECO:0000256" key="3">
    <source>
        <dbReference type="ARBA" id="ARBA00021377"/>
    </source>
</evidence>
<dbReference type="InterPro" id="IPR039974">
    <property type="entry name" value="Splicing_factor_SLU7"/>
</dbReference>
<sequence length="588" mass="68114">MNNLLCFSKLLTQCLLGSGVFTLKCRDEPVKQSREDYKKAKELEEARKAGSEPAMKDEMGKDINPHIPQYIMQAPWYIGAEQATLRHQRSSTSEHKKASEYAKMGEWFKKGIKEGPVATKFRKGACENCGAMTHKKKDCLERPRKVGAKFTGSGIAPDEHIQADLKFDYDGKRDHWNGMDMDIHQRGVQEEFKQLEQAKRALKEQTLEDALQSGKVDKLKDNEDGPDDEHKYIDDLDMPGSKFETKERITVRNLRIREDTAKYLYNLDPNSAYYDPKTRSMRENPFAGKQADEVPYAGDNFIRVSGDAHNLAKRQVFAWEAYEKGADVHVQADPTRLEMLNKEFKTKKEDFKESQKESILDKYGGREHLDAPPKQLLLAQTEDYVEYSRTGALVKGHEKAIMRSRYEEDILLNNHTAVWGSFWRDGRWGYKCCYSCIKESYCTGEKGRQIEMESVENTAMVAVADAEPDKTLLEKHQDKQDDKRRKRKKKEKKRRRKKQKKEESSSSSSSSSSESESDNEDEINEEKLKQAIEDEKKRQRKVAEYLAMDERKRPYNSGTYNFKEPTKEEMEAYRLTQKNPDDPMAKFL</sequence>
<reference evidence="12" key="1">
    <citation type="submission" date="2022-03" db="EMBL/GenBank/DDBJ databases">
        <authorList>
            <person name="Martin C."/>
        </authorList>
    </citation>
    <scope>NUCLEOTIDE SEQUENCE</scope>
</reference>
<name>A0A8S4NVJ0_OWEFU</name>
<gene>
    <name evidence="12" type="ORF">OFUS_LOCUS11097</name>
</gene>
<evidence type="ECO:0000256" key="8">
    <source>
        <dbReference type="RuleBase" id="RU367071"/>
    </source>
</evidence>
<keyword evidence="4 8" id="KW-0507">mRNA processing</keyword>
<keyword evidence="13" id="KW-1185">Reference proteome</keyword>
<comment type="subunit">
    <text evidence="8">Associated with the spliceosome.</text>
</comment>
<evidence type="ECO:0000256" key="9">
    <source>
        <dbReference type="SAM" id="MobiDB-lite"/>
    </source>
</evidence>
<keyword evidence="7 8" id="KW-0539">Nucleus</keyword>
<organism evidence="12 13">
    <name type="scientific">Owenia fusiformis</name>
    <name type="common">Polychaete worm</name>
    <dbReference type="NCBI Taxonomy" id="6347"/>
    <lineage>
        <taxon>Eukaryota</taxon>
        <taxon>Metazoa</taxon>
        <taxon>Spiralia</taxon>
        <taxon>Lophotrochozoa</taxon>
        <taxon>Annelida</taxon>
        <taxon>Polychaeta</taxon>
        <taxon>Sedentaria</taxon>
        <taxon>Canalipalpata</taxon>
        <taxon>Sabellida</taxon>
        <taxon>Oweniida</taxon>
        <taxon>Oweniidae</taxon>
        <taxon>Owenia</taxon>
    </lineage>
</organism>
<comment type="subcellular location">
    <subcellularLocation>
        <location evidence="1 8">Nucleus</location>
    </subcellularLocation>
</comment>
<comment type="caution">
    <text evidence="12">The sequence shown here is derived from an EMBL/GenBank/DDBJ whole genome shotgun (WGS) entry which is preliminary data.</text>
</comment>
<keyword evidence="10" id="KW-0732">Signal</keyword>
<evidence type="ECO:0000256" key="2">
    <source>
        <dbReference type="ARBA" id="ARBA00007203"/>
    </source>
</evidence>
<accession>A0A8S4NVJ0</accession>
<dbReference type="GO" id="GO:0000398">
    <property type="term" value="P:mRNA splicing, via spliceosome"/>
    <property type="evidence" value="ECO:0007669"/>
    <property type="project" value="UniProtKB-UniRule"/>
</dbReference>
<dbReference type="InterPro" id="IPR021715">
    <property type="entry name" value="Slu7_dom"/>
</dbReference>
<evidence type="ECO:0000313" key="12">
    <source>
        <dbReference type="EMBL" id="CAH1784981.1"/>
    </source>
</evidence>
<dbReference type="OrthoDB" id="249612at2759"/>
<dbReference type="GO" id="GO:0030628">
    <property type="term" value="F:pre-mRNA 3'-splice site binding"/>
    <property type="evidence" value="ECO:0007669"/>
    <property type="project" value="UniProtKB-UniRule"/>
</dbReference>
<dbReference type="Pfam" id="PF11708">
    <property type="entry name" value="Slu7"/>
    <property type="match status" value="1"/>
</dbReference>
<protein>
    <recommendedName>
        <fullName evidence="3 8">Pre-mRNA-splicing factor SLU7</fullName>
    </recommendedName>
</protein>
<dbReference type="GO" id="GO:0005681">
    <property type="term" value="C:spliceosomal complex"/>
    <property type="evidence" value="ECO:0007669"/>
    <property type="project" value="UniProtKB-UniRule"/>
</dbReference>
<dbReference type="Proteomes" id="UP000749559">
    <property type="component" value="Unassembled WGS sequence"/>
</dbReference>